<dbReference type="RefSeq" id="WP_311730749.1">
    <property type="nucleotide sequence ID" value="NZ_JAVRFD010000044.1"/>
</dbReference>
<keyword evidence="3" id="KW-1185">Reference proteome</keyword>
<comment type="caution">
    <text evidence="2">The sequence shown here is derived from an EMBL/GenBank/DDBJ whole genome shotgun (WGS) entry which is preliminary data.</text>
</comment>
<feature type="region of interest" description="Disordered" evidence="1">
    <location>
        <begin position="53"/>
        <end position="83"/>
    </location>
</feature>
<feature type="compositionally biased region" description="Basic and acidic residues" evidence="1">
    <location>
        <begin position="69"/>
        <end position="83"/>
    </location>
</feature>
<evidence type="ECO:0000256" key="1">
    <source>
        <dbReference type="SAM" id="MobiDB-lite"/>
    </source>
</evidence>
<protein>
    <submittedName>
        <fullName evidence="2">Uncharacterized protein</fullName>
    </submittedName>
</protein>
<organism evidence="2 3">
    <name type="scientific">Streptomyces lonegramiae</name>
    <dbReference type="NCBI Taxonomy" id="3075524"/>
    <lineage>
        <taxon>Bacteria</taxon>
        <taxon>Bacillati</taxon>
        <taxon>Actinomycetota</taxon>
        <taxon>Actinomycetes</taxon>
        <taxon>Kitasatosporales</taxon>
        <taxon>Streptomycetaceae</taxon>
        <taxon>Streptomyces</taxon>
    </lineage>
</organism>
<gene>
    <name evidence="2" type="ORF">RND15_47110</name>
</gene>
<proteinExistence type="predicted"/>
<name>A0ABU2XWI4_9ACTN</name>
<dbReference type="Proteomes" id="UP001180754">
    <property type="component" value="Unassembled WGS sequence"/>
</dbReference>
<evidence type="ECO:0000313" key="3">
    <source>
        <dbReference type="Proteomes" id="UP001180754"/>
    </source>
</evidence>
<accession>A0ABU2XWI4</accession>
<evidence type="ECO:0000313" key="2">
    <source>
        <dbReference type="EMBL" id="MDT0550167.1"/>
    </source>
</evidence>
<dbReference type="EMBL" id="JAVRFD010000044">
    <property type="protein sequence ID" value="MDT0550167.1"/>
    <property type="molecule type" value="Genomic_DNA"/>
</dbReference>
<sequence length="83" mass="8571">MPAANDSSARMNAFISLAFGAVILATAQTAPGVGWDRVLASPEVGWDLVGAHRPDVGWDSAPANGPGAGRDRRPADKSDVGWD</sequence>
<reference evidence="2" key="1">
    <citation type="submission" date="2024-05" db="EMBL/GenBank/DDBJ databases">
        <title>30 novel species of actinomycetes from the DSMZ collection.</title>
        <authorList>
            <person name="Nouioui I."/>
        </authorList>
    </citation>
    <scope>NUCLEOTIDE SEQUENCE</scope>
    <source>
        <strain evidence="2">DSM 41529</strain>
    </source>
</reference>